<dbReference type="AlphaFoldDB" id="D0LP39"/>
<dbReference type="EMBL" id="CP001804">
    <property type="protein sequence ID" value="ACY18865.1"/>
    <property type="molecule type" value="Genomic_DNA"/>
</dbReference>
<reference evidence="1 2" key="1">
    <citation type="journal article" date="2010" name="Stand. Genomic Sci.">
        <title>Complete genome sequence of Haliangium ochraceum type strain (SMP-2).</title>
        <authorList>
            <consortium name="US DOE Joint Genome Institute (JGI-PGF)"/>
            <person name="Ivanova N."/>
            <person name="Daum C."/>
            <person name="Lang E."/>
            <person name="Abt B."/>
            <person name="Kopitz M."/>
            <person name="Saunders E."/>
            <person name="Lapidus A."/>
            <person name="Lucas S."/>
            <person name="Glavina Del Rio T."/>
            <person name="Nolan M."/>
            <person name="Tice H."/>
            <person name="Copeland A."/>
            <person name="Cheng J.F."/>
            <person name="Chen F."/>
            <person name="Bruce D."/>
            <person name="Goodwin L."/>
            <person name="Pitluck S."/>
            <person name="Mavromatis K."/>
            <person name="Pati A."/>
            <person name="Mikhailova N."/>
            <person name="Chen A."/>
            <person name="Palaniappan K."/>
            <person name="Land M."/>
            <person name="Hauser L."/>
            <person name="Chang Y.J."/>
            <person name="Jeffries C.D."/>
            <person name="Detter J.C."/>
            <person name="Brettin T."/>
            <person name="Rohde M."/>
            <person name="Goker M."/>
            <person name="Bristow J."/>
            <person name="Markowitz V."/>
            <person name="Eisen J.A."/>
            <person name="Hugenholtz P."/>
            <person name="Kyrpides N.C."/>
            <person name="Klenk H.P."/>
        </authorList>
    </citation>
    <scope>NUCLEOTIDE SEQUENCE [LARGE SCALE GENOMIC DNA]</scope>
    <source>
        <strain evidence="2">DSM 14365 / CIP 107738 / JCM 11303 / AJ 13395 / SMP-2</strain>
    </source>
</reference>
<organism evidence="1 2">
    <name type="scientific">Haliangium ochraceum (strain DSM 14365 / JCM 11303 / SMP-2)</name>
    <dbReference type="NCBI Taxonomy" id="502025"/>
    <lineage>
        <taxon>Bacteria</taxon>
        <taxon>Pseudomonadati</taxon>
        <taxon>Myxococcota</taxon>
        <taxon>Polyangia</taxon>
        <taxon>Haliangiales</taxon>
        <taxon>Kofleriaceae</taxon>
        <taxon>Haliangium</taxon>
    </lineage>
</organism>
<evidence type="ECO:0000313" key="2">
    <source>
        <dbReference type="Proteomes" id="UP000001880"/>
    </source>
</evidence>
<name>D0LP39_HALO1</name>
<sequence length="357" mass="38804">MATRSPGRNLAAAARLSEGLAYHAGMCPHASHSRPRPRLIRLAMSACLLLLAGALALGCRDREAANSGAKDSVARPDKAAARPEVKLLVPGAEPRRTLRYRLREGAEERLIMRMNLAIQTATNGVPVPEVETPAVSMDMQLRVAETSDDEQARYDFALSAIEVEETPGVLPEVAAAMRERFQNVAGLTGSARVDSRGFNWDARMNLPEQLAPEVRQLMLSAAQSMDQVSAPLPEEAVGEGARWSLTQTIEQNEVTLEQVTHFELIELDGDRGVLTTRISQRAGAQAMHIQDMPAGTAELLSLESNGSGRIYFDLGRLVPRSSLDMRSDYGLRVTPGDGEAVQHIDTHVDMRIELAAP</sequence>
<evidence type="ECO:0000313" key="1">
    <source>
        <dbReference type="EMBL" id="ACY18865.1"/>
    </source>
</evidence>
<gene>
    <name evidence="1" type="ordered locus">Hoch_6396</name>
</gene>
<dbReference type="KEGG" id="hoh:Hoch_6396"/>
<keyword evidence="2" id="KW-1185">Reference proteome</keyword>
<dbReference type="HOGENOM" id="CLU_867901_0_0_7"/>
<accession>D0LP39</accession>
<proteinExistence type="predicted"/>
<dbReference type="eggNOG" id="ENOG502Z9YC">
    <property type="taxonomic scope" value="Bacteria"/>
</dbReference>
<protein>
    <submittedName>
        <fullName evidence="1">Uncharacterized protein</fullName>
    </submittedName>
</protein>
<dbReference type="Proteomes" id="UP000001880">
    <property type="component" value="Chromosome"/>
</dbReference>